<dbReference type="PANTHER" id="PTHR24652">
    <property type="entry name" value="LOW-DENSITY LIPOPROTEIN RECEPTOR CLASS A DOMAIN-CONTAINING PROTEIN 2"/>
    <property type="match status" value="1"/>
</dbReference>
<dbReference type="InterPro" id="IPR036055">
    <property type="entry name" value="LDL_receptor-like_sf"/>
</dbReference>
<reference evidence="3 4" key="1">
    <citation type="submission" date="2014-10" db="EMBL/GenBank/DDBJ databases">
        <title>Draft genome of the hookworm Ancylostoma caninum.</title>
        <authorList>
            <person name="Mitreva M."/>
        </authorList>
    </citation>
    <scope>NUCLEOTIDE SEQUENCE [LARGE SCALE GENOMIC DNA]</scope>
    <source>
        <strain evidence="3 4">Baltimore</strain>
    </source>
</reference>
<dbReference type="Gene3D" id="4.10.400.10">
    <property type="entry name" value="Low-density Lipoprotein Receptor"/>
    <property type="match status" value="1"/>
</dbReference>
<accession>A0A368GI47</accession>
<feature type="non-terminal residue" evidence="3">
    <location>
        <position position="1"/>
    </location>
</feature>
<dbReference type="SMART" id="SM00192">
    <property type="entry name" value="LDLa"/>
    <property type="match status" value="1"/>
</dbReference>
<organism evidence="3 4">
    <name type="scientific">Ancylostoma caninum</name>
    <name type="common">Dog hookworm</name>
    <dbReference type="NCBI Taxonomy" id="29170"/>
    <lineage>
        <taxon>Eukaryota</taxon>
        <taxon>Metazoa</taxon>
        <taxon>Ecdysozoa</taxon>
        <taxon>Nematoda</taxon>
        <taxon>Chromadorea</taxon>
        <taxon>Rhabditida</taxon>
        <taxon>Rhabditina</taxon>
        <taxon>Rhabditomorpha</taxon>
        <taxon>Strongyloidea</taxon>
        <taxon>Ancylostomatidae</taxon>
        <taxon>Ancylostomatinae</taxon>
        <taxon>Ancylostoma</taxon>
    </lineage>
</organism>
<keyword evidence="1 2" id="KW-1015">Disulfide bond</keyword>
<keyword evidence="3" id="KW-0449">Lipoprotein</keyword>
<dbReference type="Pfam" id="PF00057">
    <property type="entry name" value="Ldl_recept_a"/>
    <property type="match status" value="1"/>
</dbReference>
<dbReference type="PROSITE" id="PS50068">
    <property type="entry name" value="LDLRA_2"/>
    <property type="match status" value="1"/>
</dbReference>
<dbReference type="InterPro" id="IPR035914">
    <property type="entry name" value="Sperma_CUB_dom_sf"/>
</dbReference>
<comment type="caution">
    <text evidence="2">Lacks conserved residue(s) required for the propagation of feature annotation.</text>
</comment>
<dbReference type="PROSITE" id="PS01209">
    <property type="entry name" value="LDLRA_1"/>
    <property type="match status" value="1"/>
</dbReference>
<dbReference type="AlphaFoldDB" id="A0A368GI47"/>
<dbReference type="EMBL" id="JOJR01000139">
    <property type="protein sequence ID" value="RCN44061.1"/>
    <property type="molecule type" value="Genomic_DNA"/>
</dbReference>
<keyword evidence="4" id="KW-1185">Reference proteome</keyword>
<evidence type="ECO:0000256" key="2">
    <source>
        <dbReference type="PROSITE-ProRule" id="PRU00124"/>
    </source>
</evidence>
<name>A0A368GI47_ANCCA</name>
<dbReference type="STRING" id="29170.A0A368GI47"/>
<evidence type="ECO:0000313" key="3">
    <source>
        <dbReference type="EMBL" id="RCN44061.1"/>
    </source>
</evidence>
<dbReference type="InterPro" id="IPR002172">
    <property type="entry name" value="LDrepeatLR_classA_rpt"/>
</dbReference>
<dbReference type="OrthoDB" id="19606at2759"/>
<dbReference type="SUPFAM" id="SSF49854">
    <property type="entry name" value="Spermadhesin, CUB domain"/>
    <property type="match status" value="1"/>
</dbReference>
<dbReference type="Gene3D" id="2.60.120.290">
    <property type="entry name" value="Spermadhesin, CUB domain"/>
    <property type="match status" value="1"/>
</dbReference>
<evidence type="ECO:0000256" key="1">
    <source>
        <dbReference type="ARBA" id="ARBA00023157"/>
    </source>
</evidence>
<sequence length="293" mass="33182">LSIDLVQSSIFQIFDSDGRELINTKNENRRPPAIISTGNKLTIHFNAHDFTQTVGFRARYEFVDNKEWSDKPNSRDCDEFLEGYGGEIKMDGSLHLINTYVDCIWIVGRFPHMARTFDRIYLKLGSVIMVVALNSPPQGAISKCVKFIAYDGTGLLTEFHMKGVELRLEVEEFHMKGVGLRLEVREGASSTSDRILLLFDSQTRDQLEHKQPRHGFITTTSTPAYYIRLRGSGLEIVYAQFYRWATALCPGAGEFHCDNARCIKATLRCDGVNHCGDGSDEQCQRPVSDFKQP</sequence>
<dbReference type="CDD" id="cd00112">
    <property type="entry name" value="LDLa"/>
    <property type="match status" value="1"/>
</dbReference>
<gene>
    <name evidence="3" type="ORF">ANCCAN_09924</name>
</gene>
<dbReference type="PANTHER" id="PTHR24652:SF69">
    <property type="entry name" value="CUB DOMAIN-CONTAINING PROTEIN"/>
    <property type="match status" value="1"/>
</dbReference>
<feature type="disulfide bond" evidence="2">
    <location>
        <begin position="257"/>
        <end position="275"/>
    </location>
</feature>
<proteinExistence type="predicted"/>
<protein>
    <submittedName>
        <fullName evidence="3">Low-density lipoprotein receptor domain class A</fullName>
    </submittedName>
</protein>
<evidence type="ECO:0000313" key="4">
    <source>
        <dbReference type="Proteomes" id="UP000252519"/>
    </source>
</evidence>
<dbReference type="SUPFAM" id="SSF57424">
    <property type="entry name" value="LDL receptor-like module"/>
    <property type="match status" value="1"/>
</dbReference>
<dbReference type="Proteomes" id="UP000252519">
    <property type="component" value="Unassembled WGS sequence"/>
</dbReference>
<dbReference type="InterPro" id="IPR042333">
    <property type="entry name" value="LRAD2/Mig-13-like"/>
</dbReference>
<keyword evidence="3" id="KW-0675">Receptor</keyword>
<comment type="caution">
    <text evidence="3">The sequence shown here is derived from an EMBL/GenBank/DDBJ whole genome shotgun (WGS) entry which is preliminary data.</text>
</comment>
<dbReference type="InterPro" id="IPR023415">
    <property type="entry name" value="LDLR_class-A_CS"/>
</dbReference>